<evidence type="ECO:0000313" key="2">
    <source>
        <dbReference type="EMBL" id="GAV58188.1"/>
    </source>
</evidence>
<proteinExistence type="predicted"/>
<reference evidence="3" key="1">
    <citation type="submission" date="2016-04" db="EMBL/GenBank/DDBJ databases">
        <title>Cephalotus genome sequencing.</title>
        <authorList>
            <person name="Fukushima K."/>
            <person name="Hasebe M."/>
            <person name="Fang X."/>
        </authorList>
    </citation>
    <scope>NUCLEOTIDE SEQUENCE [LARGE SCALE GENOMIC DNA]</scope>
    <source>
        <strain evidence="3">cv. St1</strain>
    </source>
</reference>
<gene>
    <name evidence="2" type="ORF">CFOL_v3_01722</name>
</gene>
<dbReference type="InParanoid" id="A0A1Q3AR30"/>
<accession>A0A1Q3AR30</accession>
<organism evidence="2 3">
    <name type="scientific">Cephalotus follicularis</name>
    <name type="common">Albany pitcher plant</name>
    <dbReference type="NCBI Taxonomy" id="3775"/>
    <lineage>
        <taxon>Eukaryota</taxon>
        <taxon>Viridiplantae</taxon>
        <taxon>Streptophyta</taxon>
        <taxon>Embryophyta</taxon>
        <taxon>Tracheophyta</taxon>
        <taxon>Spermatophyta</taxon>
        <taxon>Magnoliopsida</taxon>
        <taxon>eudicotyledons</taxon>
        <taxon>Gunneridae</taxon>
        <taxon>Pentapetalae</taxon>
        <taxon>rosids</taxon>
        <taxon>fabids</taxon>
        <taxon>Oxalidales</taxon>
        <taxon>Cephalotaceae</taxon>
        <taxon>Cephalotus</taxon>
    </lineage>
</organism>
<evidence type="ECO:0000256" key="1">
    <source>
        <dbReference type="SAM" id="MobiDB-lite"/>
    </source>
</evidence>
<feature type="region of interest" description="Disordered" evidence="1">
    <location>
        <begin position="92"/>
        <end position="111"/>
    </location>
</feature>
<protein>
    <submittedName>
        <fullName evidence="2">Uncharacterized protein</fullName>
    </submittedName>
</protein>
<feature type="compositionally biased region" description="Basic and acidic residues" evidence="1">
    <location>
        <begin position="239"/>
        <end position="254"/>
    </location>
</feature>
<feature type="non-terminal residue" evidence="2">
    <location>
        <position position="1"/>
    </location>
</feature>
<name>A0A1Q3AR30_CEPFO</name>
<keyword evidence="3" id="KW-1185">Reference proteome</keyword>
<feature type="compositionally biased region" description="Basic and acidic residues" evidence="1">
    <location>
        <begin position="34"/>
        <end position="52"/>
    </location>
</feature>
<dbReference type="Proteomes" id="UP000187406">
    <property type="component" value="Unassembled WGS sequence"/>
</dbReference>
<dbReference type="AlphaFoldDB" id="A0A1Q3AR30"/>
<evidence type="ECO:0000313" key="3">
    <source>
        <dbReference type="Proteomes" id="UP000187406"/>
    </source>
</evidence>
<comment type="caution">
    <text evidence="2">The sequence shown here is derived from an EMBL/GenBank/DDBJ whole genome shotgun (WGS) entry which is preliminary data.</text>
</comment>
<feature type="region of interest" description="Disordered" evidence="1">
    <location>
        <begin position="34"/>
        <end position="65"/>
    </location>
</feature>
<sequence length="268" mass="30190">KYYRYHCDHGHDTEECSQLKNQIEDLIRRGHLRKYVDREAPQDKRERGRDEAPCPEEGQQQKPMGVIHTISGGVASGGDHKNARKAYGRQSLAVQQVHHSKRLRTGEDEEVALSPASSLHLERCLTSSRSVRQTNRGPQPVLFPSPGQPSLDLLADPREIFPQGDRHSPVSSTMFPLLCHGQRSKTRGVYDMGKIPVESEDTCREMRTTTVLPRNDGIAYGSCHQLRQRSPPNSLTRHRGPEAARPRCHTDRMAPHHVSVGKETNKPP</sequence>
<feature type="region of interest" description="Disordered" evidence="1">
    <location>
        <begin position="225"/>
        <end position="268"/>
    </location>
</feature>
<dbReference type="EMBL" id="BDDD01000059">
    <property type="protein sequence ID" value="GAV58188.1"/>
    <property type="molecule type" value="Genomic_DNA"/>
</dbReference>